<dbReference type="InterPro" id="IPR001699">
    <property type="entry name" value="TF_T-box"/>
</dbReference>
<feature type="compositionally biased region" description="Basic residues" evidence="2">
    <location>
        <begin position="357"/>
        <end position="370"/>
    </location>
</feature>
<dbReference type="PROSITE" id="PS01283">
    <property type="entry name" value="TBOX_1"/>
    <property type="match status" value="1"/>
</dbReference>
<feature type="compositionally biased region" description="Basic and acidic residues" evidence="2">
    <location>
        <begin position="476"/>
        <end position="489"/>
    </location>
</feature>
<evidence type="ECO:0000313" key="5">
    <source>
        <dbReference type="Proteomes" id="UP000515152"/>
    </source>
</evidence>
<dbReference type="OrthoDB" id="6119313at2759"/>
<feature type="compositionally biased region" description="Basic residues" evidence="2">
    <location>
        <begin position="1129"/>
        <end position="1139"/>
    </location>
</feature>
<dbReference type="RefSeq" id="XP_042565824.1">
    <property type="nucleotide sequence ID" value="XM_042709890.1"/>
</dbReference>
<feature type="domain" description="BHLH" evidence="4">
    <location>
        <begin position="1485"/>
        <end position="1535"/>
    </location>
</feature>
<feature type="compositionally biased region" description="Basic and acidic residues" evidence="2">
    <location>
        <begin position="1634"/>
        <end position="1645"/>
    </location>
</feature>
<feature type="compositionally biased region" description="Polar residues" evidence="2">
    <location>
        <begin position="950"/>
        <end position="963"/>
    </location>
</feature>
<feature type="region of interest" description="Disordered" evidence="2">
    <location>
        <begin position="880"/>
        <end position="907"/>
    </location>
</feature>
<dbReference type="InterPro" id="IPR018186">
    <property type="entry name" value="TF_T-box_CS"/>
</dbReference>
<dbReference type="PROSITE" id="PS50252">
    <property type="entry name" value="TBOX_3"/>
    <property type="match status" value="1"/>
</dbReference>
<comment type="caution">
    <text evidence="1">Lacks conserved residue(s) required for the propagation of feature annotation.</text>
</comment>
<feature type="compositionally biased region" description="Basic and acidic residues" evidence="2">
    <location>
        <begin position="896"/>
        <end position="907"/>
    </location>
</feature>
<name>A0A8M1KW55_CLUHA</name>
<dbReference type="PROSITE" id="PS50888">
    <property type="entry name" value="BHLH"/>
    <property type="match status" value="1"/>
</dbReference>
<feature type="region of interest" description="Disordered" evidence="2">
    <location>
        <begin position="1"/>
        <end position="34"/>
    </location>
</feature>
<evidence type="ECO:0000313" key="6">
    <source>
        <dbReference type="RefSeq" id="XP_042565824.1"/>
    </source>
</evidence>
<feature type="compositionally biased region" description="Basic residues" evidence="2">
    <location>
        <begin position="400"/>
        <end position="412"/>
    </location>
</feature>
<evidence type="ECO:0000256" key="1">
    <source>
        <dbReference type="PROSITE-ProRule" id="PRU00201"/>
    </source>
</evidence>
<feature type="region of interest" description="Disordered" evidence="2">
    <location>
        <begin position="276"/>
        <end position="424"/>
    </location>
</feature>
<keyword evidence="1" id="KW-0238">DNA-binding</keyword>
<dbReference type="Proteomes" id="UP000515152">
    <property type="component" value="Chromosome 15"/>
</dbReference>
<dbReference type="Pfam" id="PF00907">
    <property type="entry name" value="T-box"/>
    <property type="match status" value="1"/>
</dbReference>
<keyword evidence="1" id="KW-0539">Nucleus</keyword>
<dbReference type="GO" id="GO:0000978">
    <property type="term" value="F:RNA polymerase II cis-regulatory region sequence-specific DNA binding"/>
    <property type="evidence" value="ECO:0007669"/>
    <property type="project" value="InterPro"/>
</dbReference>
<gene>
    <name evidence="6" type="primary">LOC116223707</name>
</gene>
<evidence type="ECO:0000256" key="2">
    <source>
        <dbReference type="SAM" id="MobiDB-lite"/>
    </source>
</evidence>
<evidence type="ECO:0000259" key="4">
    <source>
        <dbReference type="PROSITE" id="PS50888"/>
    </source>
</evidence>
<feature type="domain" description="T-box" evidence="3">
    <location>
        <begin position="87"/>
        <end position="270"/>
    </location>
</feature>
<dbReference type="SMART" id="SM00353">
    <property type="entry name" value="HLH"/>
    <property type="match status" value="1"/>
</dbReference>
<sequence>MISDMTGSGDEEEEKDTSLSSFLSPPSGIATPLTTTQHCDDHAIAPATKTKMAASSGTLCPSEPDKDTKIHVTLGNDSVWQEFHVTLDNDSLWQEFHGIGTEMLLTRKGRRMFPFCRYTLTGLDPQRLYFLVMDFQLVDEHRYRWTFGGRLRGGPGEEHKVGGRVYTHPLSPAAGSTWMRVPVTFGTVKLTNNLSSDDSLILLHSNHRYIPRLCVVPFDPSRRNTINHHDPEAQTFTFPQTEFYAVSWYQNPQLTELKIKHNPFASAFRHEEMHPGKHMQLPAGGDHESRVSPDSNHAKGNKRAKRRLSLPTAGEFGLGASPVLKKKMAGGLTRTEEMLSTEDESRNHGARPSPSCSKRRAPAKLKRRVTIPRVPTHTSTSTPRTLKRPALTSPKGPKTLLHKRKTNSRKNAKGSGVVTETPSEPAVVTQELAVDDVEGMLFVSFANKESHDTHVPLKRELQESHDTHVLLKRELQESHDTHVPLKREPPPSPPLNCPPVLQLQEATRATEPEKATEEVLQERIVQLEKTLLVDLGSFKYRQVVHPALKQVGLKLNLVDPEVAIDLQYLGVTLPLPLPPLLKPSAALCADGTIPFVSLTGKTNDLTKIKGWRDKYSSSSELPHITPQEGPVKVHSAFSSEMLDEYLENEAQRITERAETFSFSSFGSADPVAAGVAYQLPSRSSSYVRTLDSVLKGRSTTTSAPSPVPPLSSTHAPSPVPPLSNTNAWRDASPPPSSSRPKASPHRKTGPPVTGTSTAKPLKWDASQGTSRYGGFTKPQCHLQAMERQAFCQGHTETYVTKERATIALGVLLTAQGSVKADRVDLAGGDMLGACQRDFCRLGCVCLSLLRQPRPPTHCRRPQCMFECVCFRHRVLLIRPHPDKSSSSSSSSSSSAHRAEKDKNKDLKLLAYPISNPDKGLRPAPGRRVPLLWEGRADEEDPEPLFKPQKQCVSKASFSATSKPTNKHQVKGPRVKEEDKSSPVYKYFDSMMTCARVRPINSMPPPQMHILPGLVTNRAKEKHLQSPEAPGSRSDAACSQTSVPVALENEVPSTKLLQIVSECNWEPHRELVLSAINRRLKLDLLTSSFTLGFYRVRLLSVTQHRRQNHCTITYKLSISRGDGTKDKQHLPRSQKPRPKQPLRPGYLKALRLRPGVSPKRLVEVNGKHYAKARLMLGRMGALHPVNRLAAFVTGRLVTFPGSSSASVEKDAVPGPLVDSPPQGPSASQLLYIPIGSPDGATPPAPATPTQNGMLKPVVGAQKGALYRQPNGQLVRLVPLKTLKAMKSTSAPSPAPDAVAKPFSLSGKSTMRISQGSAAVRTLPHTGSFSFRICPPSEQSKPLGPDTQVLKADQNSSHSLLGGFTLLQLPKDPERQVRVPAEGAKMVAATAVAPQATYKSHGTSRRGSKITGTSNRGSQITGTSVEERRKVVAPVVVPPMASRTLQNNVAAVPPQATRRVHRGSKLRGPGEGAKTVVAPVVFPPTPSRTPHHSVAERERRQLHQTGFRRLKEVLCITGTKVTKQDILDQAKLVISALKTREKKLEKKKAFMTRTQSDYIKTISQMSGKTEEMIKKKLEEISKRQRLLEQYRQRLNEKNPVKAQLKLTACDWLTERFAIWKRHKRKRKGKGIPKTSTRSDVKARDSPELRAALLNSGNTV</sequence>
<organism evidence="5 6">
    <name type="scientific">Clupea harengus</name>
    <name type="common">Atlantic herring</name>
    <dbReference type="NCBI Taxonomy" id="7950"/>
    <lineage>
        <taxon>Eukaryota</taxon>
        <taxon>Metazoa</taxon>
        <taxon>Chordata</taxon>
        <taxon>Craniata</taxon>
        <taxon>Vertebrata</taxon>
        <taxon>Euteleostomi</taxon>
        <taxon>Actinopterygii</taxon>
        <taxon>Neopterygii</taxon>
        <taxon>Teleostei</taxon>
        <taxon>Clupei</taxon>
        <taxon>Clupeiformes</taxon>
        <taxon>Clupeoidei</taxon>
        <taxon>Clupeidae</taxon>
        <taxon>Clupea</taxon>
    </lineage>
</organism>
<dbReference type="Pfam" id="PF16059">
    <property type="entry name" value="MGA_dom"/>
    <property type="match status" value="1"/>
</dbReference>
<evidence type="ECO:0000259" key="3">
    <source>
        <dbReference type="PROSITE" id="PS50252"/>
    </source>
</evidence>
<dbReference type="KEGG" id="char:116223707"/>
<feature type="region of interest" description="Disordered" evidence="2">
    <location>
        <begin position="1621"/>
        <end position="1645"/>
    </location>
</feature>
<dbReference type="InterPro" id="IPR011598">
    <property type="entry name" value="bHLH_dom"/>
</dbReference>
<accession>A0A8M1KW55</accession>
<feature type="region of interest" description="Disordered" evidence="2">
    <location>
        <begin position="476"/>
        <end position="496"/>
    </location>
</feature>
<feature type="region of interest" description="Disordered" evidence="2">
    <location>
        <begin position="1119"/>
        <end position="1142"/>
    </location>
</feature>
<dbReference type="PANTHER" id="PTHR11267">
    <property type="entry name" value="T-BOX PROTEIN-RELATED"/>
    <property type="match status" value="1"/>
</dbReference>
<dbReference type="SMART" id="SM00425">
    <property type="entry name" value="TBOX"/>
    <property type="match status" value="1"/>
</dbReference>
<feature type="compositionally biased region" description="Polar residues" evidence="2">
    <location>
        <begin position="1408"/>
        <end position="1422"/>
    </location>
</feature>
<dbReference type="GO" id="GO:0045893">
    <property type="term" value="P:positive regulation of DNA-templated transcription"/>
    <property type="evidence" value="ECO:0007669"/>
    <property type="project" value="InterPro"/>
</dbReference>
<keyword evidence="5" id="KW-1185">Reference proteome</keyword>
<dbReference type="InterPro" id="IPR046360">
    <property type="entry name" value="T-box_DNA-bd"/>
</dbReference>
<feature type="region of interest" description="Disordered" evidence="2">
    <location>
        <begin position="938"/>
        <end position="977"/>
    </location>
</feature>
<feature type="region of interest" description="Disordered" evidence="2">
    <location>
        <begin position="697"/>
        <end position="767"/>
    </location>
</feature>
<dbReference type="GO" id="GO:0005634">
    <property type="term" value="C:nucleus"/>
    <property type="evidence" value="ECO:0007669"/>
    <property type="project" value="UniProtKB-SubCell"/>
</dbReference>
<dbReference type="GO" id="GO:0000785">
    <property type="term" value="C:chromatin"/>
    <property type="evidence" value="ECO:0007669"/>
    <property type="project" value="TreeGrafter"/>
</dbReference>
<dbReference type="GO" id="GO:0001708">
    <property type="term" value="P:cell fate specification"/>
    <property type="evidence" value="ECO:0007669"/>
    <property type="project" value="TreeGrafter"/>
</dbReference>
<dbReference type="InterPro" id="IPR032060">
    <property type="entry name" value="MGA_dom"/>
</dbReference>
<dbReference type="PANTHER" id="PTHR11267:SF32">
    <property type="entry name" value="MAX GENE-ASSOCIATED PROTEIN"/>
    <property type="match status" value="1"/>
</dbReference>
<dbReference type="GeneID" id="116223707"/>
<feature type="region of interest" description="Disordered" evidence="2">
    <location>
        <begin position="1395"/>
        <end position="1423"/>
    </location>
</feature>
<feature type="compositionally biased region" description="Basic residues" evidence="2">
    <location>
        <begin position="299"/>
        <end position="308"/>
    </location>
</feature>
<protein>
    <submittedName>
        <fullName evidence="6">MAX gene-associated protein-like</fullName>
    </submittedName>
</protein>
<dbReference type="GO" id="GO:0000981">
    <property type="term" value="F:DNA-binding transcription factor activity, RNA polymerase II-specific"/>
    <property type="evidence" value="ECO:0007669"/>
    <property type="project" value="TreeGrafter"/>
</dbReference>
<dbReference type="GO" id="GO:0046983">
    <property type="term" value="F:protein dimerization activity"/>
    <property type="evidence" value="ECO:0007669"/>
    <property type="project" value="InterPro"/>
</dbReference>
<feature type="compositionally biased region" description="Low complexity" evidence="2">
    <location>
        <begin position="884"/>
        <end position="894"/>
    </location>
</feature>
<comment type="subcellular location">
    <subcellularLocation>
        <location evidence="1">Nucleus</location>
    </subcellularLocation>
</comment>
<proteinExistence type="predicted"/>
<reference evidence="6" key="1">
    <citation type="submission" date="2025-08" db="UniProtKB">
        <authorList>
            <consortium name="RefSeq"/>
        </authorList>
    </citation>
    <scope>IDENTIFICATION</scope>
</reference>